<gene>
    <name evidence="2" type="ORF">ASPZODRAFT_132392</name>
</gene>
<accession>A0A1L9SJP8</accession>
<reference evidence="3" key="1">
    <citation type="journal article" date="2017" name="Genome Biol.">
        <title>Comparative genomics reveals high biological diversity and specific adaptations in the industrially and medically important fungal genus Aspergillus.</title>
        <authorList>
            <person name="de Vries R.P."/>
            <person name="Riley R."/>
            <person name="Wiebenga A."/>
            <person name="Aguilar-Osorio G."/>
            <person name="Amillis S."/>
            <person name="Uchima C.A."/>
            <person name="Anderluh G."/>
            <person name="Asadollahi M."/>
            <person name="Askin M."/>
            <person name="Barry K."/>
            <person name="Battaglia E."/>
            <person name="Bayram O."/>
            <person name="Benocci T."/>
            <person name="Braus-Stromeyer S.A."/>
            <person name="Caldana C."/>
            <person name="Canovas D."/>
            <person name="Cerqueira G.C."/>
            <person name="Chen F."/>
            <person name="Chen W."/>
            <person name="Choi C."/>
            <person name="Clum A."/>
            <person name="Dos Santos R.A."/>
            <person name="Damasio A.R."/>
            <person name="Diallinas G."/>
            <person name="Emri T."/>
            <person name="Fekete E."/>
            <person name="Flipphi M."/>
            <person name="Freyberg S."/>
            <person name="Gallo A."/>
            <person name="Gournas C."/>
            <person name="Habgood R."/>
            <person name="Hainaut M."/>
            <person name="Harispe M.L."/>
            <person name="Henrissat B."/>
            <person name="Hilden K.S."/>
            <person name="Hope R."/>
            <person name="Hossain A."/>
            <person name="Karabika E."/>
            <person name="Karaffa L."/>
            <person name="Karanyi Z."/>
            <person name="Krasevec N."/>
            <person name="Kuo A."/>
            <person name="Kusch H."/>
            <person name="LaButti K."/>
            <person name="Lagendijk E.L."/>
            <person name="Lapidus A."/>
            <person name="Levasseur A."/>
            <person name="Lindquist E."/>
            <person name="Lipzen A."/>
            <person name="Logrieco A.F."/>
            <person name="MacCabe A."/>
            <person name="Maekelae M.R."/>
            <person name="Malavazi I."/>
            <person name="Melin P."/>
            <person name="Meyer V."/>
            <person name="Mielnichuk N."/>
            <person name="Miskei M."/>
            <person name="Molnar A.P."/>
            <person name="Mule G."/>
            <person name="Ngan C.Y."/>
            <person name="Orejas M."/>
            <person name="Orosz E."/>
            <person name="Ouedraogo J.P."/>
            <person name="Overkamp K.M."/>
            <person name="Park H.-S."/>
            <person name="Perrone G."/>
            <person name="Piumi F."/>
            <person name="Punt P.J."/>
            <person name="Ram A.F."/>
            <person name="Ramon A."/>
            <person name="Rauscher S."/>
            <person name="Record E."/>
            <person name="Riano-Pachon D.M."/>
            <person name="Robert V."/>
            <person name="Roehrig J."/>
            <person name="Ruller R."/>
            <person name="Salamov A."/>
            <person name="Salih N.S."/>
            <person name="Samson R.A."/>
            <person name="Sandor E."/>
            <person name="Sanguinetti M."/>
            <person name="Schuetze T."/>
            <person name="Sepcic K."/>
            <person name="Shelest E."/>
            <person name="Sherlock G."/>
            <person name="Sophianopoulou V."/>
            <person name="Squina F.M."/>
            <person name="Sun H."/>
            <person name="Susca A."/>
            <person name="Todd R.B."/>
            <person name="Tsang A."/>
            <person name="Unkles S.E."/>
            <person name="van de Wiele N."/>
            <person name="van Rossen-Uffink D."/>
            <person name="Oliveira J.V."/>
            <person name="Vesth T.C."/>
            <person name="Visser J."/>
            <person name="Yu J.-H."/>
            <person name="Zhou M."/>
            <person name="Andersen M.R."/>
            <person name="Archer D.B."/>
            <person name="Baker S.E."/>
            <person name="Benoit I."/>
            <person name="Brakhage A.A."/>
            <person name="Braus G.H."/>
            <person name="Fischer R."/>
            <person name="Frisvad J.C."/>
            <person name="Goldman G.H."/>
            <person name="Houbraken J."/>
            <person name="Oakley B."/>
            <person name="Pocsi I."/>
            <person name="Scazzocchio C."/>
            <person name="Seiboth B."/>
            <person name="vanKuyk P.A."/>
            <person name="Wortman J."/>
            <person name="Dyer P.S."/>
            <person name="Grigoriev I.V."/>
        </authorList>
    </citation>
    <scope>NUCLEOTIDE SEQUENCE [LARGE SCALE GENOMIC DNA]</scope>
    <source>
        <strain evidence="3">CBS 506.65</strain>
    </source>
</reference>
<dbReference type="Proteomes" id="UP000184188">
    <property type="component" value="Unassembled WGS sequence"/>
</dbReference>
<feature type="domain" description="Aminoglycoside phosphotransferase" evidence="1">
    <location>
        <begin position="40"/>
        <end position="224"/>
    </location>
</feature>
<name>A0A1L9SJP8_9EURO</name>
<dbReference type="SUPFAM" id="SSF56112">
    <property type="entry name" value="Protein kinase-like (PK-like)"/>
    <property type="match status" value="1"/>
</dbReference>
<sequence length="277" mass="31507">MFAQLDTKQSIIDYCRSCPEDQLIGGLRSGNQVVKLPGCDLVVKFGPHVFAYEAKNQQEAYSIIDQNIIIVPRVHDFFVDDERWGYMISDFIPGETIDSLSESHIQKLAHVLEHLQSITADRAGSLCGGPSIGLLWPDTNDLIINTVQQVEEWFNSRLFPGDGKVYFEPSPLVLCHLDIAPRNIIWLDDGSICLLDWASAGFYPRLLEFASLFFQEHHFTRMLLEAVDFDPGREEGKVQRIHQALYHNEKYSFCSHDETADCIFPLPLIPEPQKLPT</sequence>
<dbReference type="PANTHER" id="PTHR21310:SF39">
    <property type="entry name" value="AMINOGLYCOSIDE PHOSPHOTRANSFERASE DOMAIN-CONTAINING PROTEIN"/>
    <property type="match status" value="1"/>
</dbReference>
<dbReference type="VEuPathDB" id="FungiDB:ASPZODRAFT_132392"/>
<dbReference type="InterPro" id="IPR051678">
    <property type="entry name" value="AGP_Transferase"/>
</dbReference>
<dbReference type="Gene3D" id="3.90.1200.10">
    <property type="match status" value="1"/>
</dbReference>
<proteinExistence type="predicted"/>
<dbReference type="GeneID" id="34609474"/>
<dbReference type="InterPro" id="IPR002575">
    <property type="entry name" value="Aminoglycoside_PTrfase"/>
</dbReference>
<dbReference type="STRING" id="1073090.A0A1L9SJP8"/>
<dbReference type="PANTHER" id="PTHR21310">
    <property type="entry name" value="AMINOGLYCOSIDE PHOSPHOTRANSFERASE-RELATED-RELATED"/>
    <property type="match status" value="1"/>
</dbReference>
<dbReference type="OrthoDB" id="3250044at2759"/>
<evidence type="ECO:0000259" key="1">
    <source>
        <dbReference type="Pfam" id="PF01636"/>
    </source>
</evidence>
<organism evidence="2 3">
    <name type="scientific">Penicilliopsis zonata CBS 506.65</name>
    <dbReference type="NCBI Taxonomy" id="1073090"/>
    <lineage>
        <taxon>Eukaryota</taxon>
        <taxon>Fungi</taxon>
        <taxon>Dikarya</taxon>
        <taxon>Ascomycota</taxon>
        <taxon>Pezizomycotina</taxon>
        <taxon>Eurotiomycetes</taxon>
        <taxon>Eurotiomycetidae</taxon>
        <taxon>Eurotiales</taxon>
        <taxon>Aspergillaceae</taxon>
        <taxon>Penicilliopsis</taxon>
    </lineage>
</organism>
<evidence type="ECO:0000313" key="3">
    <source>
        <dbReference type="Proteomes" id="UP000184188"/>
    </source>
</evidence>
<dbReference type="Pfam" id="PF01636">
    <property type="entry name" value="APH"/>
    <property type="match status" value="1"/>
</dbReference>
<dbReference type="EMBL" id="KV878341">
    <property type="protein sequence ID" value="OJJ47418.1"/>
    <property type="molecule type" value="Genomic_DNA"/>
</dbReference>
<dbReference type="InterPro" id="IPR011009">
    <property type="entry name" value="Kinase-like_dom_sf"/>
</dbReference>
<protein>
    <recommendedName>
        <fullName evidence="1">Aminoglycoside phosphotransferase domain-containing protein</fullName>
    </recommendedName>
</protein>
<evidence type="ECO:0000313" key="2">
    <source>
        <dbReference type="EMBL" id="OJJ47418.1"/>
    </source>
</evidence>
<keyword evidence="3" id="KW-1185">Reference proteome</keyword>
<dbReference type="RefSeq" id="XP_022581928.1">
    <property type="nucleotide sequence ID" value="XM_022723009.1"/>
</dbReference>
<dbReference type="AlphaFoldDB" id="A0A1L9SJP8"/>